<reference evidence="2 3" key="1">
    <citation type="submission" date="2019-04" db="EMBL/GenBank/DDBJ databases">
        <title>Nine Novel Phages from a Plateau Lake in Southwest China Provide Insights into Aeromonas Phage Diversity.</title>
        <authorList>
            <person name="Xiao W."/>
            <person name="Bai M."/>
            <person name="Wang Y."/>
            <person name="Cui X."/>
        </authorList>
    </citation>
    <scope>NUCLEOTIDE SEQUENCE [LARGE SCALE GENOMIC DNA]</scope>
</reference>
<sequence length="417" mass="46819">MTTDDALDAILSGHNVEILGGAGRGKSTLINSLSNFFSGCMLKVGPTGSSALNVGGQTLHRTFGLALEPFIEGVTLKRNLKKERAAILKSPEIQMLVIDEVGACRVDRVTELDWTLRKYRDKDKPFGGLQVIMTGDYLQLAPVVTDSDRKIMQPHYNSPYAFDSQAYKDGDFKTVVLTQNFRQSDSEQQKILDYLRLGENKQLIVEYLNDVCYNTNKAPNNPVVLAPTNKMVDEHNYYHLTNLSGKSKIFKAVVKGDFKEEPSPKIVELKVGCRVLTTINDEEERYVNGSSGTVSRINRNSVTVELDNGNTIDFEPKTSYNYELFVDMSSKVREKVVGSYTQIPLRLGAAISIHRSQGMTLGEVDLQLGHYPLFGNSMLYVAVSRCRDLNNLKINRRLTVKDIIVDWYVVDHVKKFM</sequence>
<proteinExistence type="predicted"/>
<dbReference type="GO" id="GO:0006281">
    <property type="term" value="P:DNA repair"/>
    <property type="evidence" value="ECO:0007669"/>
    <property type="project" value="InterPro"/>
</dbReference>
<gene>
    <name evidence="2" type="primary">2L372X_065</name>
</gene>
<keyword evidence="3" id="KW-1185">Reference proteome</keyword>
<dbReference type="InterPro" id="IPR027417">
    <property type="entry name" value="P-loop_NTPase"/>
</dbReference>
<dbReference type="EMBL" id="MK813938">
    <property type="protein sequence ID" value="QEG08318.1"/>
    <property type="molecule type" value="Genomic_DNA"/>
</dbReference>
<dbReference type="GeneID" id="55616771"/>
<evidence type="ECO:0000313" key="2">
    <source>
        <dbReference type="EMBL" id="QEG08318.1"/>
    </source>
</evidence>
<evidence type="ECO:0000259" key="1">
    <source>
        <dbReference type="Pfam" id="PF05970"/>
    </source>
</evidence>
<dbReference type="Pfam" id="PF05970">
    <property type="entry name" value="PIF1"/>
    <property type="match status" value="1"/>
</dbReference>
<dbReference type="KEGG" id="vg:55616771"/>
<name>A0A5B9N2R9_9CAUD</name>
<dbReference type="Proteomes" id="UP000323400">
    <property type="component" value="Segment"/>
</dbReference>
<dbReference type="InterPro" id="IPR051055">
    <property type="entry name" value="PIF1_helicase"/>
</dbReference>
<dbReference type="SUPFAM" id="SSF52540">
    <property type="entry name" value="P-loop containing nucleoside triphosphate hydrolases"/>
    <property type="match status" value="2"/>
</dbReference>
<dbReference type="Gene3D" id="3.40.50.300">
    <property type="entry name" value="P-loop containing nucleotide triphosphate hydrolases"/>
    <property type="match status" value="1"/>
</dbReference>
<dbReference type="Gene3D" id="2.30.30.940">
    <property type="match status" value="1"/>
</dbReference>
<dbReference type="PANTHER" id="PTHR47642">
    <property type="entry name" value="ATP-DEPENDENT DNA HELICASE"/>
    <property type="match status" value="1"/>
</dbReference>
<accession>A0A5B9N2R9</accession>
<protein>
    <recommendedName>
        <fullName evidence="1">DNA helicase Pif1-like DEAD-box helicase domain-containing protein</fullName>
    </recommendedName>
</protein>
<dbReference type="GO" id="GO:0000723">
    <property type="term" value="P:telomere maintenance"/>
    <property type="evidence" value="ECO:0007669"/>
    <property type="project" value="InterPro"/>
</dbReference>
<evidence type="ECO:0000313" key="3">
    <source>
        <dbReference type="Proteomes" id="UP000323400"/>
    </source>
</evidence>
<dbReference type="RefSeq" id="YP_009846403.1">
    <property type="nucleotide sequence ID" value="NC_048770.1"/>
</dbReference>
<dbReference type="GO" id="GO:0003678">
    <property type="term" value="F:DNA helicase activity"/>
    <property type="evidence" value="ECO:0007669"/>
    <property type="project" value="InterPro"/>
</dbReference>
<dbReference type="InterPro" id="IPR010285">
    <property type="entry name" value="DNA_helicase_pif1-like_DEAD"/>
</dbReference>
<dbReference type="CDD" id="cd18809">
    <property type="entry name" value="SF1_C_RecD"/>
    <property type="match status" value="1"/>
</dbReference>
<organism evidence="2 3">
    <name type="scientific">Aeromonas phage 2L372X</name>
    <dbReference type="NCBI Taxonomy" id="2588515"/>
    <lineage>
        <taxon>Viruses</taxon>
        <taxon>Duplodnaviria</taxon>
        <taxon>Heunggongvirae</taxon>
        <taxon>Uroviricota</taxon>
        <taxon>Caudoviricetes</taxon>
        <taxon>Plateaulakevirus</taxon>
        <taxon>Plateaulakevirus pv2L372X</taxon>
    </lineage>
</organism>
<feature type="domain" description="DNA helicase Pif1-like DEAD-box helicase" evidence="1">
    <location>
        <begin position="12"/>
        <end position="189"/>
    </location>
</feature>